<gene>
    <name evidence="1" type="ORF">JOC95_002788</name>
</gene>
<comment type="caution">
    <text evidence="1">The sequence shown here is derived from an EMBL/GenBank/DDBJ whole genome shotgun (WGS) entry which is preliminary data.</text>
</comment>
<dbReference type="InterPro" id="IPR021617">
    <property type="entry name" value="DUF3231"/>
</dbReference>
<dbReference type="EMBL" id="JAFBED010000005">
    <property type="protein sequence ID" value="MBM7620933.1"/>
    <property type="molecule type" value="Genomic_DNA"/>
</dbReference>
<evidence type="ECO:0008006" key="3">
    <source>
        <dbReference type="Google" id="ProtNLM"/>
    </source>
</evidence>
<sequence>MKEHNIQLTTPEIAALWTSYIQHSATMCFYKHFLQQLEDSEIAEIVKSALYLEEVYNREIENIFLNEGFPIPDGFTDKDINLSAPPLYTDLFALSYVYRVGQMVLPFYSTTLTKVARKDIVEFYDTCLKNSTKQYKKSLNLMLSKGIYDRPPKIPYPKEVEYMKVEPKLFSSLLGDKRPLNVMELGEIFYAIERNYIGLVMLMGLIQVTKDKEIKDYLIKGKKLAEKQVEIFNKVLKKDEHIGNIPVSMEVTDSMISPFSDRLVLFLITATTSAGIQLLSYALSTSIRRDLSMHYALLIAEIAKYGGEGLDLMIKRGWMEQMPQSLDRSNLYQ</sequence>
<accession>A0ABS2P2I2</accession>
<keyword evidence="2" id="KW-1185">Reference proteome</keyword>
<protein>
    <recommendedName>
        <fullName evidence="3">Sugar isomerase</fullName>
    </recommendedName>
</protein>
<evidence type="ECO:0000313" key="1">
    <source>
        <dbReference type="EMBL" id="MBM7620933.1"/>
    </source>
</evidence>
<proteinExistence type="predicted"/>
<dbReference type="Gene3D" id="1.20.1260.10">
    <property type="match status" value="2"/>
</dbReference>
<dbReference type="Proteomes" id="UP000737402">
    <property type="component" value="Unassembled WGS sequence"/>
</dbReference>
<dbReference type="InterPro" id="IPR012347">
    <property type="entry name" value="Ferritin-like"/>
</dbReference>
<evidence type="ECO:0000313" key="2">
    <source>
        <dbReference type="Proteomes" id="UP000737402"/>
    </source>
</evidence>
<dbReference type="RefSeq" id="WP_204417191.1">
    <property type="nucleotide sequence ID" value="NZ_JAFBED010000005.1"/>
</dbReference>
<dbReference type="Pfam" id="PF11553">
    <property type="entry name" value="DUF3231"/>
    <property type="match status" value="2"/>
</dbReference>
<name>A0ABS2P2I2_9BACI</name>
<organism evidence="1 2">
    <name type="scientific">Sutcliffiella tianshenii</name>
    <dbReference type="NCBI Taxonomy" id="1463404"/>
    <lineage>
        <taxon>Bacteria</taxon>
        <taxon>Bacillati</taxon>
        <taxon>Bacillota</taxon>
        <taxon>Bacilli</taxon>
        <taxon>Bacillales</taxon>
        <taxon>Bacillaceae</taxon>
        <taxon>Sutcliffiella</taxon>
    </lineage>
</organism>
<reference evidence="1 2" key="1">
    <citation type="submission" date="2021-01" db="EMBL/GenBank/DDBJ databases">
        <title>Genomic Encyclopedia of Type Strains, Phase IV (KMG-IV): sequencing the most valuable type-strain genomes for metagenomic binning, comparative biology and taxonomic classification.</title>
        <authorList>
            <person name="Goeker M."/>
        </authorList>
    </citation>
    <scope>NUCLEOTIDE SEQUENCE [LARGE SCALE GENOMIC DNA]</scope>
    <source>
        <strain evidence="1 2">DSM 25879</strain>
    </source>
</reference>